<dbReference type="AlphaFoldDB" id="A0A383ADU9"/>
<feature type="non-terminal residue" evidence="3">
    <location>
        <position position="25"/>
    </location>
</feature>
<organism evidence="3">
    <name type="scientific">marine metagenome</name>
    <dbReference type="NCBI Taxonomy" id="408172"/>
    <lineage>
        <taxon>unclassified sequences</taxon>
        <taxon>metagenomes</taxon>
        <taxon>ecological metagenomes</taxon>
    </lineage>
</organism>
<dbReference type="EMBL" id="UINC01191417">
    <property type="protein sequence ID" value="SVE06056.1"/>
    <property type="molecule type" value="Genomic_DNA"/>
</dbReference>
<proteinExistence type="predicted"/>
<name>A0A383ADU9_9ZZZZ</name>
<sequence length="25" mass="2897">MSKENLEQFMNQVAESEELQARIGD</sequence>
<protein>
    <recommendedName>
        <fullName evidence="2">Nif11 domain-containing protein</fullName>
    </recommendedName>
</protein>
<evidence type="ECO:0000313" key="3">
    <source>
        <dbReference type="EMBL" id="SVE06056.1"/>
    </source>
</evidence>
<dbReference type="Pfam" id="PF07862">
    <property type="entry name" value="Nif11"/>
    <property type="match status" value="1"/>
</dbReference>
<evidence type="ECO:0000256" key="1">
    <source>
        <dbReference type="SAM" id="MobiDB-lite"/>
    </source>
</evidence>
<feature type="domain" description="Nif11" evidence="2">
    <location>
        <begin position="1"/>
        <end position="23"/>
    </location>
</feature>
<gene>
    <name evidence="3" type="ORF">METZ01_LOCUS458910</name>
</gene>
<feature type="region of interest" description="Disordered" evidence="1">
    <location>
        <begin position="1"/>
        <end position="25"/>
    </location>
</feature>
<evidence type="ECO:0000259" key="2">
    <source>
        <dbReference type="Pfam" id="PF07862"/>
    </source>
</evidence>
<dbReference type="InterPro" id="IPR012903">
    <property type="entry name" value="Nif11"/>
</dbReference>
<accession>A0A383ADU9</accession>
<reference evidence="3" key="1">
    <citation type="submission" date="2018-05" db="EMBL/GenBank/DDBJ databases">
        <authorList>
            <person name="Lanie J.A."/>
            <person name="Ng W.-L."/>
            <person name="Kazmierczak K.M."/>
            <person name="Andrzejewski T.M."/>
            <person name="Davidsen T.M."/>
            <person name="Wayne K.J."/>
            <person name="Tettelin H."/>
            <person name="Glass J.I."/>
            <person name="Rusch D."/>
            <person name="Podicherti R."/>
            <person name="Tsui H.-C.T."/>
            <person name="Winkler M.E."/>
        </authorList>
    </citation>
    <scope>NUCLEOTIDE SEQUENCE</scope>
</reference>
<feature type="non-terminal residue" evidence="3">
    <location>
        <position position="1"/>
    </location>
</feature>